<name>A0ABV5IYD4_9ACTN</name>
<comment type="caution">
    <text evidence="1">The sequence shown here is derived from an EMBL/GenBank/DDBJ whole genome shotgun (WGS) entry which is preliminary data.</text>
</comment>
<sequence>MGELPAWLLRHQVLVEPFEGEGPFGPEYGEQVTESAFVDDKRRLVRDAEGAEVVSETTVYMRLDATCPTGSRVTVNGRVTYAITASRRDGGGLPTPDHLEVALQ</sequence>
<proteinExistence type="predicted"/>
<dbReference type="EMBL" id="JBHMEI010000104">
    <property type="protein sequence ID" value="MFB9209582.1"/>
    <property type="molecule type" value="Genomic_DNA"/>
</dbReference>
<dbReference type="RefSeq" id="WP_189648169.1">
    <property type="nucleotide sequence ID" value="NZ_BMRC01000006.1"/>
</dbReference>
<gene>
    <name evidence="1" type="ORF">ACFFV7_50960</name>
</gene>
<protein>
    <recommendedName>
        <fullName evidence="3">Head-to-tail stopper</fullName>
    </recommendedName>
</protein>
<dbReference type="Proteomes" id="UP001589647">
    <property type="component" value="Unassembled WGS sequence"/>
</dbReference>
<accession>A0ABV5IYD4</accession>
<reference evidence="1 2" key="1">
    <citation type="submission" date="2024-09" db="EMBL/GenBank/DDBJ databases">
        <authorList>
            <person name="Sun Q."/>
            <person name="Mori K."/>
        </authorList>
    </citation>
    <scope>NUCLEOTIDE SEQUENCE [LARGE SCALE GENOMIC DNA]</scope>
    <source>
        <strain evidence="1 2">CCM 3426</strain>
    </source>
</reference>
<evidence type="ECO:0000313" key="1">
    <source>
        <dbReference type="EMBL" id="MFB9209582.1"/>
    </source>
</evidence>
<organism evidence="1 2">
    <name type="scientific">Nonomuraea spiralis</name>
    <dbReference type="NCBI Taxonomy" id="46182"/>
    <lineage>
        <taxon>Bacteria</taxon>
        <taxon>Bacillati</taxon>
        <taxon>Actinomycetota</taxon>
        <taxon>Actinomycetes</taxon>
        <taxon>Streptosporangiales</taxon>
        <taxon>Streptosporangiaceae</taxon>
        <taxon>Nonomuraea</taxon>
    </lineage>
</organism>
<keyword evidence="2" id="KW-1185">Reference proteome</keyword>
<evidence type="ECO:0000313" key="2">
    <source>
        <dbReference type="Proteomes" id="UP001589647"/>
    </source>
</evidence>
<evidence type="ECO:0008006" key="3">
    <source>
        <dbReference type="Google" id="ProtNLM"/>
    </source>
</evidence>